<keyword evidence="2" id="KW-1185">Reference proteome</keyword>
<dbReference type="AlphaFoldDB" id="A0A6M0IML1"/>
<name>A0A6M0IML1_9BACT</name>
<evidence type="ECO:0000313" key="1">
    <source>
        <dbReference type="EMBL" id="NEU69556.1"/>
    </source>
</evidence>
<dbReference type="RefSeq" id="WP_164041999.1">
    <property type="nucleotide sequence ID" value="NZ_JAAGNZ010000002.1"/>
</dbReference>
<accession>A0A6M0IML1</accession>
<comment type="caution">
    <text evidence="1">The sequence shown here is derived from an EMBL/GenBank/DDBJ whole genome shotgun (WGS) entry which is preliminary data.</text>
</comment>
<proteinExistence type="predicted"/>
<reference evidence="1 2" key="1">
    <citation type="submission" date="2020-02" db="EMBL/GenBank/DDBJ databases">
        <title>Draft genome sequence of two Spirosoma agri KCTC 52727 and Spirosoma terrae KCTC 52035.</title>
        <authorList>
            <person name="Rojas J."/>
            <person name="Ambika Manirajan B."/>
            <person name="Ratering S."/>
            <person name="Suarez C."/>
            <person name="Schnell S."/>
        </authorList>
    </citation>
    <scope>NUCLEOTIDE SEQUENCE [LARGE SCALE GENOMIC DNA]</scope>
    <source>
        <strain evidence="1 2">KCTC 52727</strain>
    </source>
</reference>
<evidence type="ECO:0000313" key="2">
    <source>
        <dbReference type="Proteomes" id="UP000477386"/>
    </source>
</evidence>
<organism evidence="1 2">
    <name type="scientific">Spirosoma agri</name>
    <dbReference type="NCBI Taxonomy" id="1987381"/>
    <lineage>
        <taxon>Bacteria</taxon>
        <taxon>Pseudomonadati</taxon>
        <taxon>Bacteroidota</taxon>
        <taxon>Cytophagia</taxon>
        <taxon>Cytophagales</taxon>
        <taxon>Cytophagaceae</taxon>
        <taxon>Spirosoma</taxon>
    </lineage>
</organism>
<dbReference type="Proteomes" id="UP000477386">
    <property type="component" value="Unassembled WGS sequence"/>
</dbReference>
<sequence>MDTEIKPNTSLSLTEEDGRQLLQATLADYVAFLHRQPAVCGSAEQQEALIKHVAQGHELIKQVAAERLKITRELDKQKHDWMEIEKQMTAPILAAMQPLKDAVEHYNREMLRIREHQQELAAQQVALTESGQTSWLTPQIAIVDKPKGVQMKWTYEIIDHNQIPNGYWTLDEAAIKADIAHGVREIPGVRIYQEAVTTFRK</sequence>
<gene>
    <name evidence="1" type="ORF">GK091_21930</name>
</gene>
<dbReference type="EMBL" id="JAAGNZ010000002">
    <property type="protein sequence ID" value="NEU69556.1"/>
    <property type="molecule type" value="Genomic_DNA"/>
</dbReference>
<protein>
    <submittedName>
        <fullName evidence="1">Uncharacterized protein</fullName>
    </submittedName>
</protein>